<name>A0A4U1BMN7_9GAMM</name>
<evidence type="ECO:0000313" key="3">
    <source>
        <dbReference type="Proteomes" id="UP000305675"/>
    </source>
</evidence>
<evidence type="ECO:0000259" key="1">
    <source>
        <dbReference type="PROSITE" id="PS51782"/>
    </source>
</evidence>
<dbReference type="InterPro" id="IPR018392">
    <property type="entry name" value="LysM"/>
</dbReference>
<protein>
    <submittedName>
        <fullName evidence="2">LysM peptidoglycan-binding domain-containing protein</fullName>
    </submittedName>
</protein>
<reference evidence="2 3" key="1">
    <citation type="submission" date="2019-04" db="EMBL/GenBank/DDBJ databases">
        <authorList>
            <person name="Hwang J.C."/>
        </authorList>
    </citation>
    <scope>NUCLEOTIDE SEQUENCE [LARGE SCALE GENOMIC DNA]</scope>
    <source>
        <strain evidence="2 3">IMCC35002</strain>
    </source>
</reference>
<keyword evidence="3" id="KW-1185">Reference proteome</keyword>
<dbReference type="Pfam" id="PF01476">
    <property type="entry name" value="LysM"/>
    <property type="match status" value="1"/>
</dbReference>
<dbReference type="GO" id="GO:0006032">
    <property type="term" value="P:chitin catabolic process"/>
    <property type="evidence" value="ECO:0007669"/>
    <property type="project" value="InterPro"/>
</dbReference>
<dbReference type="RefSeq" id="WP_136863753.1">
    <property type="nucleotide sequence ID" value="NZ_SWCJ01000009.1"/>
</dbReference>
<dbReference type="Proteomes" id="UP000305675">
    <property type="component" value="Unassembled WGS sequence"/>
</dbReference>
<dbReference type="InterPro" id="IPR052354">
    <property type="entry name" value="Cell_Wall_Dynamics_Protein"/>
</dbReference>
<dbReference type="SUPFAM" id="SSF53955">
    <property type="entry name" value="Lysozyme-like"/>
    <property type="match status" value="1"/>
</dbReference>
<dbReference type="Pfam" id="PF00182">
    <property type="entry name" value="Glyco_hydro_19"/>
    <property type="match status" value="1"/>
</dbReference>
<dbReference type="EMBL" id="SWCJ01000009">
    <property type="protein sequence ID" value="TKB54204.1"/>
    <property type="molecule type" value="Genomic_DNA"/>
</dbReference>
<evidence type="ECO:0000313" key="2">
    <source>
        <dbReference type="EMBL" id="TKB54204.1"/>
    </source>
</evidence>
<dbReference type="InterPro" id="IPR000726">
    <property type="entry name" value="Glyco_hydro_19_cat"/>
</dbReference>
<comment type="caution">
    <text evidence="2">The sequence shown here is derived from an EMBL/GenBank/DDBJ whole genome shotgun (WGS) entry which is preliminary data.</text>
</comment>
<proteinExistence type="predicted"/>
<dbReference type="AlphaFoldDB" id="A0A4U1BMN7"/>
<feature type="domain" description="LysM" evidence="1">
    <location>
        <begin position="1"/>
        <end position="48"/>
    </location>
</feature>
<dbReference type="InterPro" id="IPR036779">
    <property type="entry name" value="LysM_dom_sf"/>
</dbReference>
<dbReference type="OrthoDB" id="9798982at2"/>
<dbReference type="Gene3D" id="1.10.530.10">
    <property type="match status" value="1"/>
</dbReference>
<gene>
    <name evidence="2" type="ORF">FCL42_12470</name>
</gene>
<dbReference type="GO" id="GO:0016998">
    <property type="term" value="P:cell wall macromolecule catabolic process"/>
    <property type="evidence" value="ECO:0007669"/>
    <property type="project" value="InterPro"/>
</dbReference>
<dbReference type="PROSITE" id="PS51782">
    <property type="entry name" value="LYSM"/>
    <property type="match status" value="1"/>
</dbReference>
<dbReference type="SUPFAM" id="SSF54106">
    <property type="entry name" value="LysM domain"/>
    <property type="match status" value="1"/>
</dbReference>
<dbReference type="GO" id="GO:0004568">
    <property type="term" value="F:chitinase activity"/>
    <property type="evidence" value="ECO:0007669"/>
    <property type="project" value="InterPro"/>
</dbReference>
<organism evidence="2 3">
    <name type="scientific">Ferrimonas aestuarii</name>
    <dbReference type="NCBI Taxonomy" id="2569539"/>
    <lineage>
        <taxon>Bacteria</taxon>
        <taxon>Pseudomonadati</taxon>
        <taxon>Pseudomonadota</taxon>
        <taxon>Gammaproteobacteria</taxon>
        <taxon>Alteromonadales</taxon>
        <taxon>Ferrimonadaceae</taxon>
        <taxon>Ferrimonas</taxon>
    </lineage>
</organism>
<dbReference type="InterPro" id="IPR023346">
    <property type="entry name" value="Lysozyme-like_dom_sf"/>
</dbReference>
<sequence>MIYTVKPGDTLSSIAKEQLGSLQAVNQIVELNHLADPNQIFVGQKLTLPPEQAPAKEQIATVSSPQNRPSVSSSDFVELTPPLLMRAVPKLRSQRVDDLCAALNEVLPRYQIVGTRRQAHFLAQVGHESMSFLATTENLNYSATALQSTFGKYFPTDALAEAYARQPEKIANRVYADRMGNGSESSGDGWRYRGRGFIQLTGKDNYRRFASDTGTDVVSQPDLIANHMELAVGSACWYWQSRNINRYADGGSSGDPNNIVIITKLINGGVNGLADRTDRFEQAMSALTS</sequence>
<dbReference type="SMART" id="SM00257">
    <property type="entry name" value="LysM"/>
    <property type="match status" value="1"/>
</dbReference>
<dbReference type="PANTHER" id="PTHR34408:SF1">
    <property type="entry name" value="GLYCOSYL HYDROLASE FAMILY 19 DOMAIN-CONTAINING PROTEIN HI_1415"/>
    <property type="match status" value="1"/>
</dbReference>
<dbReference type="Gene3D" id="3.10.350.10">
    <property type="entry name" value="LysM domain"/>
    <property type="match status" value="1"/>
</dbReference>
<accession>A0A4U1BMN7</accession>
<dbReference type="PANTHER" id="PTHR34408">
    <property type="entry name" value="FAMILY PROTEIN, PUTATIVE-RELATED"/>
    <property type="match status" value="1"/>
</dbReference>
<dbReference type="CDD" id="cd00118">
    <property type="entry name" value="LysM"/>
    <property type="match status" value="1"/>
</dbReference>